<evidence type="ECO:0000256" key="3">
    <source>
        <dbReference type="PROSITE-ProRule" id="PRU00339"/>
    </source>
</evidence>
<gene>
    <name evidence="4" type="ORF">SAMN04488120_10510</name>
</gene>
<dbReference type="Gene3D" id="1.25.40.10">
    <property type="entry name" value="Tetratricopeptide repeat domain"/>
    <property type="match status" value="5"/>
</dbReference>
<dbReference type="PROSITE" id="PS50005">
    <property type="entry name" value="TPR"/>
    <property type="match status" value="1"/>
</dbReference>
<keyword evidence="2 3" id="KW-0802">TPR repeat</keyword>
<sequence>MNEPRWIPLTTALVLCTALIGCTPKAVRESTPPIGKTVGKLEQPSADVLPIIPSEPIAPDPGKAVENYRKLLELAPDPETKAEAQRRLADLQVQIEDSRGVTAESEKALQEAVDLYNKLLYANPHSKDNDRIFYQLARAQQNLGETDAAIDTLRRLVERHPDSRLAGDARFRRAELLFYRGRYAEAEVEYKAVMDLADATPFFEPAQYKYGWSQYKQSKYEEAVTTFFAVLDRELPPGEPFDPEPTLAQVAKTKNELVRDSLRVITLSLTALGGGPALSAYLSAHGDPRFYAFVYAALGEALLDKQRYTDAAGAYAAFIQRYPTSPHAPAFQSRVIGAYRDGGFRDLVVQEKERYATTYDPAAPYWNGQPATKEVMAELRKHLEDLAKHYHARAQADRVQHQADFLVAARWYRRIIELYPQDPQLADIHFLLGDSLLDGGRTLEAAQEYARTAYDYRPYRRAGEAAYASVLAYHKYAQEVSPKARPAVLRNAIDASIRLADEFPGHPQKYPVLTQAAQDLYELKAYDEAIAVAARVLEAPQTVDARLRRMAWSVTGDAHFAQARYAQAEMAFTEELRLTAARAAERDEIVEQLAVSIYKQGEAAHKGGDLKAAAHHFLRLGQIAPNSKIRATAEYDGAAALIALEDWGSAARVLENFRVLFPNHPLEADVDKKLAVVYQRDGKPLLAARVFARIARRDDEGVDIRREAAWLSATLFDTAQSAEEAEAAYDFYVQRFPRPLDRALDARSRLVDYARPRGGELLERRLQELVSADETAGAERSDRSRALAAQASLDLGRIAAAQAKSLTLTLPIEKSLPRKKQAMEKAIRWLDRAAAYGFAETTTAATFELGDLYQDFGRALLRSERPRNLKGLELEQYDLLLEEQAYPFEEQAIAAHETNLRRIKTGVYDNWIAKSAAALAQLAPARYGKREQGEERYASLD</sequence>
<organism evidence="4 5">
    <name type="scientific">Fontimonas thermophila</name>
    <dbReference type="NCBI Taxonomy" id="1076937"/>
    <lineage>
        <taxon>Bacteria</taxon>
        <taxon>Pseudomonadati</taxon>
        <taxon>Pseudomonadota</taxon>
        <taxon>Gammaproteobacteria</taxon>
        <taxon>Nevskiales</taxon>
        <taxon>Nevskiaceae</taxon>
        <taxon>Fontimonas</taxon>
    </lineage>
</organism>
<proteinExistence type="predicted"/>
<accession>A0A1I2IZ03</accession>
<name>A0A1I2IZ03_9GAMM</name>
<dbReference type="RefSeq" id="WP_234981545.1">
    <property type="nucleotide sequence ID" value="NZ_FOOC01000005.1"/>
</dbReference>
<dbReference type="InterPro" id="IPR011990">
    <property type="entry name" value="TPR-like_helical_dom_sf"/>
</dbReference>
<dbReference type="PROSITE" id="PS51257">
    <property type="entry name" value="PROKAR_LIPOPROTEIN"/>
    <property type="match status" value="1"/>
</dbReference>
<dbReference type="InterPro" id="IPR019734">
    <property type="entry name" value="TPR_rpt"/>
</dbReference>
<dbReference type="Pfam" id="PF13432">
    <property type="entry name" value="TPR_16"/>
    <property type="match status" value="1"/>
</dbReference>
<evidence type="ECO:0000313" key="5">
    <source>
        <dbReference type="Proteomes" id="UP000199771"/>
    </source>
</evidence>
<keyword evidence="5" id="KW-1185">Reference proteome</keyword>
<dbReference type="InterPro" id="IPR051012">
    <property type="entry name" value="CellSynth/LPSAsmb/PSIAsmb"/>
</dbReference>
<evidence type="ECO:0000256" key="1">
    <source>
        <dbReference type="ARBA" id="ARBA00022737"/>
    </source>
</evidence>
<dbReference type="PANTHER" id="PTHR45586:SF1">
    <property type="entry name" value="LIPOPOLYSACCHARIDE ASSEMBLY PROTEIN B"/>
    <property type="match status" value="1"/>
</dbReference>
<dbReference type="EMBL" id="FOOC01000005">
    <property type="protein sequence ID" value="SFF46960.1"/>
    <property type="molecule type" value="Genomic_DNA"/>
</dbReference>
<dbReference type="STRING" id="1076937.SAMN04488120_10510"/>
<feature type="repeat" description="TPR" evidence="3">
    <location>
        <begin position="130"/>
        <end position="163"/>
    </location>
</feature>
<evidence type="ECO:0000313" key="4">
    <source>
        <dbReference type="EMBL" id="SFF46960.1"/>
    </source>
</evidence>
<dbReference type="SMART" id="SM00028">
    <property type="entry name" value="TPR"/>
    <property type="match status" value="6"/>
</dbReference>
<keyword evidence="1" id="KW-0677">Repeat</keyword>
<protein>
    <submittedName>
        <fullName evidence="4">Tetratricopeptide repeat-containing protein</fullName>
    </submittedName>
</protein>
<reference evidence="4 5" key="1">
    <citation type="submission" date="2016-10" db="EMBL/GenBank/DDBJ databases">
        <authorList>
            <person name="de Groot N.N."/>
        </authorList>
    </citation>
    <scope>NUCLEOTIDE SEQUENCE [LARGE SCALE GENOMIC DNA]</scope>
    <source>
        <strain evidence="4 5">DSM 23609</strain>
    </source>
</reference>
<evidence type="ECO:0000256" key="2">
    <source>
        <dbReference type="ARBA" id="ARBA00022803"/>
    </source>
</evidence>
<dbReference type="Proteomes" id="UP000199771">
    <property type="component" value="Unassembled WGS sequence"/>
</dbReference>
<dbReference type="AlphaFoldDB" id="A0A1I2IZ03"/>
<dbReference type="SUPFAM" id="SSF48452">
    <property type="entry name" value="TPR-like"/>
    <property type="match status" value="3"/>
</dbReference>
<dbReference type="Pfam" id="PF13174">
    <property type="entry name" value="TPR_6"/>
    <property type="match status" value="3"/>
</dbReference>
<dbReference type="PANTHER" id="PTHR45586">
    <property type="entry name" value="TPR REPEAT-CONTAINING PROTEIN PA4667"/>
    <property type="match status" value="1"/>
</dbReference>